<evidence type="ECO:0008006" key="3">
    <source>
        <dbReference type="Google" id="ProtNLM"/>
    </source>
</evidence>
<reference evidence="1 2" key="1">
    <citation type="submission" date="2019-07" db="EMBL/GenBank/DDBJ databases">
        <title>Genomics analysis of Aphanomyces spp. identifies a new class of oomycete effector associated with host adaptation.</title>
        <authorList>
            <person name="Gaulin E."/>
        </authorList>
    </citation>
    <scope>NUCLEOTIDE SEQUENCE [LARGE SCALE GENOMIC DNA]</scope>
    <source>
        <strain evidence="1 2">ATCC 201684</strain>
    </source>
</reference>
<comment type="caution">
    <text evidence="1">The sequence shown here is derived from an EMBL/GenBank/DDBJ whole genome shotgun (WGS) entry which is preliminary data.</text>
</comment>
<keyword evidence="2" id="KW-1185">Reference proteome</keyword>
<accession>A0A6G0WK99</accession>
<dbReference type="Pfam" id="PF01177">
    <property type="entry name" value="Asp_Glu_race"/>
    <property type="match status" value="1"/>
</dbReference>
<evidence type="ECO:0000313" key="2">
    <source>
        <dbReference type="Proteomes" id="UP000481153"/>
    </source>
</evidence>
<dbReference type="EMBL" id="VJMJ01000191">
    <property type="protein sequence ID" value="KAF0727658.1"/>
    <property type="molecule type" value="Genomic_DNA"/>
</dbReference>
<gene>
    <name evidence="1" type="ORF">Ae201684_014286</name>
</gene>
<name>A0A6G0WK99_9STRA</name>
<sequence length="236" mass="25430">MRIALIHALRHSPPPIEAAFKRLWPQAQTFNLLDDSLASHLVVAQAAEPHASIHPALLNRFLTLGRYAASTGADGILFTCSAFGPYIEAVQEDLKPMPVLKPNEAIIHDLLALRQGSEALPVALVATFAPTLESMQVEIAEITKGYADPPLDILPVHATGALDALNHGDGDAHDAFVLSAVEKALAARSDIKIVALAQFSLERSQDVILRRFPHLTVLSTPTSAVRAIQQRLASKQ</sequence>
<dbReference type="Proteomes" id="UP000481153">
    <property type="component" value="Unassembled WGS sequence"/>
</dbReference>
<dbReference type="VEuPathDB" id="FungiDB:AeMF1_009136"/>
<organism evidence="1 2">
    <name type="scientific">Aphanomyces euteiches</name>
    <dbReference type="NCBI Taxonomy" id="100861"/>
    <lineage>
        <taxon>Eukaryota</taxon>
        <taxon>Sar</taxon>
        <taxon>Stramenopiles</taxon>
        <taxon>Oomycota</taxon>
        <taxon>Saprolegniomycetes</taxon>
        <taxon>Saprolegniales</taxon>
        <taxon>Verrucalvaceae</taxon>
        <taxon>Aphanomyces</taxon>
    </lineage>
</organism>
<dbReference type="InterPro" id="IPR015942">
    <property type="entry name" value="Asp/Glu/hydantoin_racemase"/>
</dbReference>
<proteinExistence type="predicted"/>
<dbReference type="GO" id="GO:0047661">
    <property type="term" value="F:amino-acid racemase activity"/>
    <property type="evidence" value="ECO:0007669"/>
    <property type="project" value="InterPro"/>
</dbReference>
<dbReference type="AlphaFoldDB" id="A0A6G0WK99"/>
<evidence type="ECO:0000313" key="1">
    <source>
        <dbReference type="EMBL" id="KAF0727658.1"/>
    </source>
</evidence>
<protein>
    <recommendedName>
        <fullName evidence="3">Arylsulfatase</fullName>
    </recommendedName>
</protein>